<keyword evidence="1" id="KW-0808">Transferase</keyword>
<keyword evidence="2" id="KW-1185">Reference proteome</keyword>
<dbReference type="OrthoDB" id="190426at2"/>
<keyword evidence="1" id="KW-0489">Methyltransferase</keyword>
<protein>
    <submittedName>
        <fullName evidence="1">Serine hydroxymethyltransferase</fullName>
    </submittedName>
</protein>
<dbReference type="EMBL" id="BJYM01000010">
    <property type="protein sequence ID" value="GEN87864.1"/>
    <property type="molecule type" value="Genomic_DNA"/>
</dbReference>
<evidence type="ECO:0000313" key="1">
    <source>
        <dbReference type="EMBL" id="GEN87864.1"/>
    </source>
</evidence>
<dbReference type="InterPro" id="IPR024992">
    <property type="entry name" value="DUF3891"/>
</dbReference>
<dbReference type="GO" id="GO:0032259">
    <property type="term" value="P:methylation"/>
    <property type="evidence" value="ECO:0007669"/>
    <property type="project" value="UniProtKB-KW"/>
</dbReference>
<comment type="caution">
    <text evidence="1">The sequence shown here is derived from an EMBL/GenBank/DDBJ whole genome shotgun (WGS) entry which is preliminary data.</text>
</comment>
<accession>A0A511ZK86</accession>
<gene>
    <name evidence="1" type="ORF">OSO01_26030</name>
</gene>
<reference evidence="1 2" key="1">
    <citation type="submission" date="2019-07" db="EMBL/GenBank/DDBJ databases">
        <title>Whole genome shotgun sequence of Oceanobacillus sojae NBRC 105379.</title>
        <authorList>
            <person name="Hosoyama A."/>
            <person name="Uohara A."/>
            <person name="Ohji S."/>
            <person name="Ichikawa N."/>
        </authorList>
    </citation>
    <scope>NUCLEOTIDE SEQUENCE [LARGE SCALE GENOMIC DNA]</scope>
    <source>
        <strain evidence="1 2">NBRC 105379</strain>
    </source>
</reference>
<dbReference type="RefSeq" id="WP_147210818.1">
    <property type="nucleotide sequence ID" value="NZ_BJYM01000010.1"/>
</dbReference>
<proteinExistence type="predicted"/>
<evidence type="ECO:0000313" key="2">
    <source>
        <dbReference type="Proteomes" id="UP000321558"/>
    </source>
</evidence>
<name>A0A511ZK86_9BACI</name>
<dbReference type="Proteomes" id="UP000321558">
    <property type="component" value="Unassembled WGS sequence"/>
</dbReference>
<organism evidence="1 2">
    <name type="scientific">Oceanobacillus sojae</name>
    <dbReference type="NCBI Taxonomy" id="582851"/>
    <lineage>
        <taxon>Bacteria</taxon>
        <taxon>Bacillati</taxon>
        <taxon>Bacillota</taxon>
        <taxon>Bacilli</taxon>
        <taxon>Bacillales</taxon>
        <taxon>Bacillaceae</taxon>
        <taxon>Oceanobacillus</taxon>
    </lineage>
</organism>
<dbReference type="Pfam" id="PF13030">
    <property type="entry name" value="DUF3891"/>
    <property type="match status" value="1"/>
</dbReference>
<sequence length="255" mass="29207">MIIRNQDEHFIFIAQPDHALLSGEFLKHLDSSYLEHAPYKDSVIYAAYQHDCGWKAFDKQPFWNDQANQPYSFIDFPTIPKTVLYTQGIQQVQEKDSYAALLCSEHYKRFLIKSSLPEAEAFVQQEAKRQEWLISTMKDFDKQSFEADYTLLQFSDNLSLFVCMNEAGAEDKDLHPFFKEGLSLSNSASKLPSDYSIGWTGRDAIAIDPFPFSSDFSVTLTYKCVQKAAIQQQGLIAAYEHAPILAETIWINARN</sequence>
<dbReference type="GO" id="GO:0008168">
    <property type="term" value="F:methyltransferase activity"/>
    <property type="evidence" value="ECO:0007669"/>
    <property type="project" value="UniProtKB-KW"/>
</dbReference>
<dbReference type="AlphaFoldDB" id="A0A511ZK86"/>